<comment type="caution">
    <text evidence="2">The sequence shown here is derived from an EMBL/GenBank/DDBJ whole genome shotgun (WGS) entry which is preliminary data.</text>
</comment>
<keyword evidence="1" id="KW-0472">Membrane</keyword>
<feature type="transmembrane region" description="Helical" evidence="1">
    <location>
        <begin position="115"/>
        <end position="135"/>
    </location>
</feature>
<sequence length="279" mass="28678">MRDRLVEAWLLEIDDRGGFRSAGPVVPATFVDLVEQGVLTVRPGGPGVLVTLADPGRADGEAARGLLAMMFPAGRTEVLLTRGRFAATVAPLRRAARRRAREAGLWRLAVSVPRVLIAVLGLCLGAGLLWSLAAASFMPSWVSPAVTAGLLLTVPLAALQLRDWAAPRVLTPAGQAVADEARAHIEACRADPAAGFGDRVAYGLVADWRDGEGEPPVWAAGFAVARAPGADPADDLGGAEVVAADRQATVALVRSIRDAFADAARGPEFAGGGGGGAGS</sequence>
<dbReference type="AlphaFoldDB" id="A0A7W7GZH1"/>
<keyword evidence="1" id="KW-0812">Transmembrane</keyword>
<proteinExistence type="predicted"/>
<accession>A0A7W7GZH1</accession>
<name>A0A7W7GZH1_9ACTN</name>
<evidence type="ECO:0000313" key="3">
    <source>
        <dbReference type="Proteomes" id="UP000546162"/>
    </source>
</evidence>
<dbReference type="Proteomes" id="UP000546162">
    <property type="component" value="Unassembled WGS sequence"/>
</dbReference>
<organism evidence="2 3">
    <name type="scientific">Actinoplanes octamycinicus</name>
    <dbReference type="NCBI Taxonomy" id="135948"/>
    <lineage>
        <taxon>Bacteria</taxon>
        <taxon>Bacillati</taxon>
        <taxon>Actinomycetota</taxon>
        <taxon>Actinomycetes</taxon>
        <taxon>Micromonosporales</taxon>
        <taxon>Micromonosporaceae</taxon>
        <taxon>Actinoplanes</taxon>
    </lineage>
</organism>
<keyword evidence="3" id="KW-1185">Reference proteome</keyword>
<protein>
    <submittedName>
        <fullName evidence="2">Uncharacterized protein</fullName>
    </submittedName>
</protein>
<reference evidence="2 3" key="1">
    <citation type="submission" date="2020-08" db="EMBL/GenBank/DDBJ databases">
        <title>Sequencing the genomes of 1000 actinobacteria strains.</title>
        <authorList>
            <person name="Klenk H.-P."/>
        </authorList>
    </citation>
    <scope>NUCLEOTIDE SEQUENCE [LARGE SCALE GENOMIC DNA]</scope>
    <source>
        <strain evidence="2 3">DSM 45809</strain>
    </source>
</reference>
<feature type="transmembrane region" description="Helical" evidence="1">
    <location>
        <begin position="141"/>
        <end position="159"/>
    </location>
</feature>
<evidence type="ECO:0000313" key="2">
    <source>
        <dbReference type="EMBL" id="MBB4741104.1"/>
    </source>
</evidence>
<gene>
    <name evidence="2" type="ORF">BJY16_004563</name>
</gene>
<evidence type="ECO:0000256" key="1">
    <source>
        <dbReference type="SAM" id="Phobius"/>
    </source>
</evidence>
<dbReference type="EMBL" id="JACHNB010000001">
    <property type="protein sequence ID" value="MBB4741104.1"/>
    <property type="molecule type" value="Genomic_DNA"/>
</dbReference>
<dbReference type="RefSeq" id="WP_185041627.1">
    <property type="nucleotide sequence ID" value="NZ_BAABFG010000005.1"/>
</dbReference>
<keyword evidence="1" id="KW-1133">Transmembrane helix</keyword>